<dbReference type="AlphaFoldDB" id="F4PLM6"/>
<dbReference type="PROSITE" id="PS50275">
    <property type="entry name" value="SAC"/>
    <property type="match status" value="1"/>
</dbReference>
<feature type="region of interest" description="Disordered" evidence="1">
    <location>
        <begin position="353"/>
        <end position="386"/>
    </location>
</feature>
<feature type="region of interest" description="Disordered" evidence="1">
    <location>
        <begin position="101"/>
        <end position="156"/>
    </location>
</feature>
<evidence type="ECO:0000256" key="1">
    <source>
        <dbReference type="SAM" id="MobiDB-lite"/>
    </source>
</evidence>
<dbReference type="GO" id="GO:0043812">
    <property type="term" value="F:phosphatidylinositol-4-phosphate phosphatase activity"/>
    <property type="evidence" value="ECO:0007669"/>
    <property type="project" value="TreeGrafter"/>
</dbReference>
<dbReference type="RefSeq" id="XP_004361299.1">
    <property type="nucleotide sequence ID" value="XM_004361242.1"/>
</dbReference>
<feature type="compositionally biased region" description="Polar residues" evidence="1">
    <location>
        <begin position="1035"/>
        <end position="1062"/>
    </location>
</feature>
<evidence type="ECO:0000259" key="2">
    <source>
        <dbReference type="PROSITE" id="PS50275"/>
    </source>
</evidence>
<feature type="compositionally biased region" description="Low complexity" evidence="1">
    <location>
        <begin position="1211"/>
        <end position="1234"/>
    </location>
</feature>
<feature type="region of interest" description="Disordered" evidence="1">
    <location>
        <begin position="1"/>
        <end position="53"/>
    </location>
</feature>
<keyword evidence="4" id="KW-1185">Reference proteome</keyword>
<feature type="compositionally biased region" description="Polar residues" evidence="1">
    <location>
        <begin position="1094"/>
        <end position="1103"/>
    </location>
</feature>
<feature type="compositionally biased region" description="Low complexity" evidence="1">
    <location>
        <begin position="29"/>
        <end position="53"/>
    </location>
</feature>
<sequence>MSAFVKPQGHGHSHPASTHLTIGQRNRSDNNSNSNNNNNNNNNSTTPLSPDSNNNISNNIVDIGHSGRIEILSDRFNSLTVDGLIMEDYAFYAHNVSTLDQSNDQDEDEFGDTPSPQPQTQPLDDDNDEEEGEIERKGEGEEEEFDQVVHKSVRTKGGEFTNSMTLETPVIDFLTSLEDDDDNNNNNETMSPDTEFGDIQQEEEQQRNRSDSLDNNNFIEFEPTYHELVQEMTVSTTKDKIIIRPRIPDNARDKDGFISPAQLLQQEYIIIDRNTFDITLVSPNNNINNNSNNDTMNESETTTTTTTFTELIVNSNTNTNTNAPSRSSSPQNITNNSLSSSLMGGSINANILLSTGSPSTSPSTSPHNSFNYNNNNNNSSGRDGTTSNNGSGIIGNTQFIVAYGIIGVIKLISGPHLILITEKKLVGNMGGKSVYEIDQCHFLPIATNIELGEHEKRLESTHKKSLKSLLNSDFYFSYQFDLSNSLQRTSVLNQYDKVNHLFEKFEDRFYWNRYLQQQLIDQKMHSWILPIIRGHVEVYNFFLDGCSFEFGIISRRSKVRAGTRYNTRGSDQNGSVANYVETEQILNCTISNQQNNNNNNNNNNQNNNNNMNISTSSTTTTPKTFSLIQIRGSIPLLWEQSGYKIKPVIKINNDQNLNIQVFKSHFNQQISFYGPQTIVTLLDQKGSESELGDLYKQTLKQTDYQTNEVDFFGFDFHHFCQGGRFDRVEILIDNLEEVIDKIGYLERDPTGYQSYQNGSIRTNCLDCLDRTNLVQSMIGLKVLESQFQKVGVDWRSNLQRDATTSNAAHVLKQIKLSWANNGDAISRQYAGTSALKGDFTRTGKRNTKGVFKDGVNSLTRYYINTFQDKLRQISIDLLLGINTIEANTMKVMASQKDCDWGESRMKAINNCVDHFLQYEKDDQSGFINAWIVISINKRNQEQERIFLLTPTHMVRCKYNFNENKIVHYKQVHLSTLKKIQKGFILSSDGKKLSYGMRIYYDNNKSMIKKSSAPSSSSSNNGNGSNGGTTNGGNTDRPTSMTSSSSGIKIPQSTNARHNTIGYSTSPPPPSTTSPLSNGNGNGSQISLTSSNSSIETPTKQQQPEVDMAELKDLSYQTYIVPIPEGESIDFGKDLVTEMGETIKECFSNLLGYSSSTLTALPIGQSFIFEKDFRRKTNTFGAAYNGLKLGFYSKSPTIGTSSMGIRSRGFISNSNNGTNSPSNTNNNNSNSNNNGGTTGSHQGSPNVKRRSCSFDATAISSLNTSGGDWGRK</sequence>
<dbReference type="KEGG" id="dfa:DFA_05581"/>
<dbReference type="GeneID" id="14875013"/>
<reference evidence="4" key="1">
    <citation type="journal article" date="2011" name="Genome Res.">
        <title>Phylogeny-wide analysis of social amoeba genomes highlights ancient origins for complex intercellular communication.</title>
        <authorList>
            <person name="Heidel A.J."/>
            <person name="Lawal H.M."/>
            <person name="Felder M."/>
            <person name="Schilde C."/>
            <person name="Helps N.R."/>
            <person name="Tunggal B."/>
            <person name="Rivero F."/>
            <person name="John U."/>
            <person name="Schleicher M."/>
            <person name="Eichinger L."/>
            <person name="Platzer M."/>
            <person name="Noegel A.A."/>
            <person name="Schaap P."/>
            <person name="Gloeckner G."/>
        </authorList>
    </citation>
    <scope>NUCLEOTIDE SEQUENCE [LARGE SCALE GENOMIC DNA]</scope>
    <source>
        <strain evidence="4">SH3</strain>
    </source>
</reference>
<dbReference type="EMBL" id="GL883008">
    <property type="protein sequence ID" value="EGG23448.1"/>
    <property type="molecule type" value="Genomic_DNA"/>
</dbReference>
<dbReference type="PANTHER" id="PTHR45662">
    <property type="entry name" value="PHOSPHATIDYLINOSITIDE PHOSPHATASE SAC1"/>
    <property type="match status" value="1"/>
</dbReference>
<feature type="region of interest" description="Disordered" evidence="1">
    <location>
        <begin position="316"/>
        <end position="339"/>
    </location>
</feature>
<proteinExistence type="predicted"/>
<dbReference type="GO" id="GO:0005783">
    <property type="term" value="C:endoplasmic reticulum"/>
    <property type="evidence" value="ECO:0007669"/>
    <property type="project" value="TreeGrafter"/>
</dbReference>
<feature type="region of interest" description="Disordered" evidence="1">
    <location>
        <begin position="176"/>
        <end position="216"/>
    </location>
</feature>
<dbReference type="OrthoDB" id="405996at2759"/>
<evidence type="ECO:0000313" key="3">
    <source>
        <dbReference type="EMBL" id="EGG23448.1"/>
    </source>
</evidence>
<dbReference type="OMA" id="DWGESRM"/>
<protein>
    <recommendedName>
        <fullName evidence="2">SAC domain-containing protein</fullName>
    </recommendedName>
</protein>
<feature type="compositionally biased region" description="Low complexity" evidence="1">
    <location>
        <begin position="1083"/>
        <end position="1093"/>
    </location>
</feature>
<organism evidence="3 4">
    <name type="scientific">Cavenderia fasciculata</name>
    <name type="common">Slime mold</name>
    <name type="synonym">Dictyostelium fasciculatum</name>
    <dbReference type="NCBI Taxonomy" id="261658"/>
    <lineage>
        <taxon>Eukaryota</taxon>
        <taxon>Amoebozoa</taxon>
        <taxon>Evosea</taxon>
        <taxon>Eumycetozoa</taxon>
        <taxon>Dictyostelia</taxon>
        <taxon>Acytosteliales</taxon>
        <taxon>Cavenderiaceae</taxon>
        <taxon>Cavenderia</taxon>
    </lineage>
</organism>
<evidence type="ECO:0000313" key="4">
    <source>
        <dbReference type="Proteomes" id="UP000007797"/>
    </source>
</evidence>
<feature type="compositionally biased region" description="Polar residues" evidence="1">
    <location>
        <begin position="15"/>
        <end position="24"/>
    </location>
</feature>
<feature type="domain" description="SAC" evidence="2">
    <location>
        <begin position="465"/>
        <end position="831"/>
    </location>
</feature>
<feature type="region of interest" description="Disordered" evidence="1">
    <location>
        <begin position="1208"/>
        <end position="1248"/>
    </location>
</feature>
<dbReference type="InterPro" id="IPR002013">
    <property type="entry name" value="SAC_dom"/>
</dbReference>
<feature type="compositionally biased region" description="Low complexity" evidence="1">
    <location>
        <begin position="354"/>
        <end position="386"/>
    </location>
</feature>
<gene>
    <name evidence="3" type="ORF">DFA_05581</name>
</gene>
<dbReference type="Pfam" id="PF02383">
    <property type="entry name" value="Syja_N"/>
    <property type="match status" value="1"/>
</dbReference>
<dbReference type="Proteomes" id="UP000007797">
    <property type="component" value="Unassembled WGS sequence"/>
</dbReference>
<feature type="region of interest" description="Disordered" evidence="1">
    <location>
        <begin position="1008"/>
        <end position="1104"/>
    </location>
</feature>
<feature type="compositionally biased region" description="Low complexity" evidence="1">
    <location>
        <begin position="592"/>
        <end position="618"/>
    </location>
</feature>
<dbReference type="PANTHER" id="PTHR45662:SF4">
    <property type="entry name" value="SAC DOMAIN-CONTAINING PROTEIN"/>
    <property type="match status" value="1"/>
</dbReference>
<accession>F4PLM6</accession>
<feature type="compositionally biased region" description="Acidic residues" evidence="1">
    <location>
        <begin position="123"/>
        <end position="133"/>
    </location>
</feature>
<dbReference type="Pfam" id="PF12456">
    <property type="entry name" value="hSac2"/>
    <property type="match status" value="1"/>
</dbReference>
<feature type="region of interest" description="Disordered" evidence="1">
    <location>
        <begin position="591"/>
        <end position="618"/>
    </location>
</feature>
<name>F4PLM6_CACFS</name>
<dbReference type="GO" id="GO:0046856">
    <property type="term" value="P:phosphatidylinositol dephosphorylation"/>
    <property type="evidence" value="ECO:0007669"/>
    <property type="project" value="TreeGrafter"/>
</dbReference>
<dbReference type="InterPro" id="IPR022158">
    <property type="entry name" value="Inositol_phosphatase"/>
</dbReference>